<reference evidence="7" key="1">
    <citation type="submission" date="2013-09" db="EMBL/GenBank/DDBJ databases">
        <title>Corchorus olitorius genome sequencing.</title>
        <authorList>
            <person name="Alam M."/>
            <person name="Haque M.S."/>
            <person name="Islam M.S."/>
            <person name="Emdad E.M."/>
            <person name="Islam M.M."/>
            <person name="Ahmed B."/>
            <person name="Halim A."/>
            <person name="Hossen Q.M.M."/>
            <person name="Hossain M.Z."/>
            <person name="Ahmed R."/>
            <person name="Khan M.M."/>
            <person name="Islam R."/>
            <person name="Rashid M.M."/>
            <person name="Khan S.A."/>
            <person name="Rahman M.S."/>
            <person name="Alam M."/>
            <person name="Yahiya A.S."/>
            <person name="Khan M.S."/>
            <person name="Azam M.S."/>
            <person name="Haque T."/>
            <person name="Lashkar M.Z.H."/>
            <person name="Akhand A.I."/>
            <person name="Morshed G."/>
            <person name="Roy S."/>
            <person name="Uddin K.S."/>
            <person name="Rabeya T."/>
            <person name="Hossain A.S."/>
            <person name="Chowdhury A."/>
            <person name="Snigdha A.R."/>
            <person name="Mortoza M.S."/>
            <person name="Matin S.A."/>
            <person name="Hoque S.M.E."/>
            <person name="Islam M.K."/>
            <person name="Roy D.K."/>
            <person name="Haider R."/>
            <person name="Moosa M.M."/>
            <person name="Elias S.M."/>
            <person name="Hasan A.M."/>
            <person name="Jahan S."/>
            <person name="Shafiuddin M."/>
            <person name="Mahmood N."/>
            <person name="Shommy N.S."/>
        </authorList>
    </citation>
    <scope>NUCLEOTIDE SEQUENCE [LARGE SCALE GENOMIC DNA]</scope>
    <source>
        <strain evidence="7">cv. O-4</strain>
    </source>
</reference>
<dbReference type="InterPro" id="IPR041118">
    <property type="entry name" value="Rx_N"/>
</dbReference>
<dbReference type="GO" id="GO:0000166">
    <property type="term" value="F:nucleotide binding"/>
    <property type="evidence" value="ECO:0007669"/>
    <property type="project" value="UniProtKB-KW"/>
</dbReference>
<evidence type="ECO:0000256" key="2">
    <source>
        <dbReference type="ARBA" id="ARBA00022741"/>
    </source>
</evidence>
<dbReference type="EMBL" id="AWUE01014842">
    <property type="protein sequence ID" value="OMP01092.1"/>
    <property type="molecule type" value="Genomic_DNA"/>
</dbReference>
<evidence type="ECO:0000256" key="1">
    <source>
        <dbReference type="ARBA" id="ARBA00022737"/>
    </source>
</evidence>
<dbReference type="Proteomes" id="UP000187203">
    <property type="component" value="Unassembled WGS sequence"/>
</dbReference>
<dbReference type="AlphaFoldDB" id="A0A1R3K1Y5"/>
<protein>
    <submittedName>
        <fullName evidence="6">Disease resistance protein RGA2</fullName>
    </submittedName>
</protein>
<evidence type="ECO:0000313" key="6">
    <source>
        <dbReference type="EMBL" id="OMP01092.1"/>
    </source>
</evidence>
<dbReference type="PANTHER" id="PTHR33377">
    <property type="entry name" value="OS10G0134700 PROTEIN-RELATED"/>
    <property type="match status" value="1"/>
</dbReference>
<sequence length="116" mass="12929">MAGALVSGAFLSASLQVLFDRMASRQVIDFIRGKKLEKVLLMKLKPALMSLKAVLDDAEDKQITNQSVKDWLCELNDAVYDAEDLLDEIAYEALRSSLESEDQTTSAKSTKKISWD</sequence>
<comment type="caution">
    <text evidence="6">The sequence shown here is derived from an EMBL/GenBank/DDBJ whole genome shotgun (WGS) entry which is preliminary data.</text>
</comment>
<accession>A0A1R3K1Y5</accession>
<keyword evidence="3" id="KW-0611">Plant defense</keyword>
<dbReference type="GO" id="GO:0006952">
    <property type="term" value="P:defense response"/>
    <property type="evidence" value="ECO:0007669"/>
    <property type="project" value="UniProtKB-KW"/>
</dbReference>
<evidence type="ECO:0000256" key="4">
    <source>
        <dbReference type="SAM" id="MobiDB-lite"/>
    </source>
</evidence>
<dbReference type="Gene3D" id="1.20.5.4130">
    <property type="match status" value="1"/>
</dbReference>
<evidence type="ECO:0000256" key="3">
    <source>
        <dbReference type="ARBA" id="ARBA00022821"/>
    </source>
</evidence>
<evidence type="ECO:0000259" key="5">
    <source>
        <dbReference type="Pfam" id="PF18052"/>
    </source>
</evidence>
<proteinExistence type="predicted"/>
<name>A0A1R3K1Y5_9ROSI</name>
<gene>
    <name evidence="6" type="ORF">COLO4_12174</name>
</gene>
<dbReference type="STRING" id="93759.A0A1R3K1Y5"/>
<organism evidence="6 7">
    <name type="scientific">Corchorus olitorius</name>
    <dbReference type="NCBI Taxonomy" id="93759"/>
    <lineage>
        <taxon>Eukaryota</taxon>
        <taxon>Viridiplantae</taxon>
        <taxon>Streptophyta</taxon>
        <taxon>Embryophyta</taxon>
        <taxon>Tracheophyta</taxon>
        <taxon>Spermatophyta</taxon>
        <taxon>Magnoliopsida</taxon>
        <taxon>eudicotyledons</taxon>
        <taxon>Gunneridae</taxon>
        <taxon>Pentapetalae</taxon>
        <taxon>rosids</taxon>
        <taxon>malvids</taxon>
        <taxon>Malvales</taxon>
        <taxon>Malvaceae</taxon>
        <taxon>Grewioideae</taxon>
        <taxon>Apeibeae</taxon>
        <taxon>Corchorus</taxon>
    </lineage>
</organism>
<keyword evidence="1" id="KW-0677">Repeat</keyword>
<dbReference type="Pfam" id="PF18052">
    <property type="entry name" value="Rx_N"/>
    <property type="match status" value="1"/>
</dbReference>
<dbReference type="OrthoDB" id="1743675at2759"/>
<dbReference type="PANTHER" id="PTHR33377:SF113">
    <property type="entry name" value="AAA+ ATPASE DOMAIN-CONTAINING PROTEIN"/>
    <property type="match status" value="1"/>
</dbReference>
<feature type="domain" description="Disease resistance N-terminal" evidence="5">
    <location>
        <begin position="10"/>
        <end position="103"/>
    </location>
</feature>
<keyword evidence="2" id="KW-0547">Nucleotide-binding</keyword>
<keyword evidence="7" id="KW-1185">Reference proteome</keyword>
<feature type="region of interest" description="Disordered" evidence="4">
    <location>
        <begin position="97"/>
        <end position="116"/>
    </location>
</feature>
<evidence type="ECO:0000313" key="7">
    <source>
        <dbReference type="Proteomes" id="UP000187203"/>
    </source>
</evidence>